<reference evidence="2 3" key="1">
    <citation type="submission" date="2016-06" db="EMBL/GenBank/DDBJ databases">
        <authorList>
            <person name="Kjaerup R.B."/>
            <person name="Dalgaard T.S."/>
            <person name="Juul-Madsen H.R."/>
        </authorList>
    </citation>
    <scope>NUCLEOTIDE SEQUENCE [LARGE SCALE GENOMIC DNA]</scope>
    <source>
        <strain evidence="2 3">E3012</strain>
    </source>
</reference>
<accession>A0A1B9DA01</accession>
<evidence type="ECO:0000256" key="1">
    <source>
        <dbReference type="SAM" id="Phobius"/>
    </source>
</evidence>
<name>A0A1B9DA01_MYCMA</name>
<keyword evidence="1" id="KW-0812">Transmembrane</keyword>
<keyword evidence="1" id="KW-1133">Transmembrane helix</keyword>
<protein>
    <recommendedName>
        <fullName evidence="4">DUF4878 domain-containing protein</fullName>
    </recommendedName>
</protein>
<evidence type="ECO:0000313" key="2">
    <source>
        <dbReference type="EMBL" id="OCB56732.1"/>
    </source>
</evidence>
<dbReference type="Proteomes" id="UP000092683">
    <property type="component" value="Unassembled WGS sequence"/>
</dbReference>
<organism evidence="2 3">
    <name type="scientific">Mycobacterium malmoense</name>
    <dbReference type="NCBI Taxonomy" id="1780"/>
    <lineage>
        <taxon>Bacteria</taxon>
        <taxon>Bacillati</taxon>
        <taxon>Actinomycetota</taxon>
        <taxon>Actinomycetes</taxon>
        <taxon>Mycobacteriales</taxon>
        <taxon>Mycobacteriaceae</taxon>
        <taxon>Mycobacterium</taxon>
    </lineage>
</organism>
<gene>
    <name evidence="2" type="ORF">A5677_17715</name>
</gene>
<keyword evidence="1" id="KW-0472">Membrane</keyword>
<feature type="transmembrane region" description="Helical" evidence="1">
    <location>
        <begin position="12"/>
        <end position="32"/>
    </location>
</feature>
<comment type="caution">
    <text evidence="2">The sequence shown here is derived from an EMBL/GenBank/DDBJ whole genome shotgun (WGS) entry which is preliminary data.</text>
</comment>
<dbReference type="EMBL" id="MBEE01000089">
    <property type="protein sequence ID" value="OCB56732.1"/>
    <property type="molecule type" value="Genomic_DNA"/>
</dbReference>
<sequence length="138" mass="14907">MPPRRRKQGWLYVVLAVVVITVASAVAAIAAYDHYQNSDPVKIKALIGAFSDSVSRGNPQEIATLMCREEAEPYLDAAADPGGELANAPKPKFRIGDVVVHGDAASATLIFQGDQTQTMYFRKNAGKWTVCAPAKDQM</sequence>
<evidence type="ECO:0000313" key="3">
    <source>
        <dbReference type="Proteomes" id="UP000092683"/>
    </source>
</evidence>
<dbReference type="AlphaFoldDB" id="A0A1B9DA01"/>
<evidence type="ECO:0008006" key="4">
    <source>
        <dbReference type="Google" id="ProtNLM"/>
    </source>
</evidence>
<proteinExistence type="predicted"/>